<proteinExistence type="predicted"/>
<protein>
    <submittedName>
        <fullName evidence="1">Uncharacterized protein</fullName>
    </submittedName>
</protein>
<reference evidence="1" key="1">
    <citation type="journal article" date="2015" name="Nature">
        <title>Complex archaea that bridge the gap between prokaryotes and eukaryotes.</title>
        <authorList>
            <person name="Spang A."/>
            <person name="Saw J.H."/>
            <person name="Jorgensen S.L."/>
            <person name="Zaremba-Niedzwiedzka K."/>
            <person name="Martijn J."/>
            <person name="Lind A.E."/>
            <person name="van Eijk R."/>
            <person name="Schleper C."/>
            <person name="Guy L."/>
            <person name="Ettema T.J."/>
        </authorList>
    </citation>
    <scope>NUCLEOTIDE SEQUENCE</scope>
</reference>
<dbReference type="EMBL" id="LAZR01032930">
    <property type="protein sequence ID" value="KKL49520.1"/>
    <property type="molecule type" value="Genomic_DNA"/>
</dbReference>
<organism evidence="1">
    <name type="scientific">marine sediment metagenome</name>
    <dbReference type="NCBI Taxonomy" id="412755"/>
    <lineage>
        <taxon>unclassified sequences</taxon>
        <taxon>metagenomes</taxon>
        <taxon>ecological metagenomes</taxon>
    </lineage>
</organism>
<comment type="caution">
    <text evidence="1">The sequence shown here is derived from an EMBL/GenBank/DDBJ whole genome shotgun (WGS) entry which is preliminary data.</text>
</comment>
<gene>
    <name evidence="1" type="ORF">LCGC14_2314670</name>
</gene>
<evidence type="ECO:0000313" key="1">
    <source>
        <dbReference type="EMBL" id="KKL49520.1"/>
    </source>
</evidence>
<dbReference type="AlphaFoldDB" id="A0A0F9EX30"/>
<accession>A0A0F9EX30</accession>
<sequence length="77" mass="8794">MRVARWEWPWQWERNGYAFSRAGAEIEVRVDTMDNIVELNIDQGVEECVSVRMTGGEVNQLVGALRKAQGELKESTP</sequence>
<name>A0A0F9EX30_9ZZZZ</name>